<evidence type="ECO:0000256" key="8">
    <source>
        <dbReference type="ARBA" id="ARBA00023163"/>
    </source>
</evidence>
<evidence type="ECO:0000256" key="9">
    <source>
        <dbReference type="ARBA" id="ARBA00023242"/>
    </source>
</evidence>
<dbReference type="AlphaFoldDB" id="A0A5N5F234"/>
<proteinExistence type="predicted"/>
<evidence type="ECO:0000259" key="11">
    <source>
        <dbReference type="Pfam" id="PF10497"/>
    </source>
</evidence>
<dbReference type="GO" id="GO:0005634">
    <property type="term" value="C:nucleus"/>
    <property type="evidence" value="ECO:0007669"/>
    <property type="project" value="UniProtKB-SubCell"/>
</dbReference>
<dbReference type="GO" id="GO:0051301">
    <property type="term" value="P:cell division"/>
    <property type="evidence" value="ECO:0007669"/>
    <property type="project" value="UniProtKB-KW"/>
</dbReference>
<dbReference type="GO" id="GO:0005737">
    <property type="term" value="C:cytoplasm"/>
    <property type="evidence" value="ECO:0007669"/>
    <property type="project" value="UniProtKB-SubCell"/>
</dbReference>
<protein>
    <submittedName>
        <fullName evidence="12">Cell division cycle-associated 7-like protein</fullName>
    </submittedName>
</protein>
<dbReference type="OrthoDB" id="298344at2759"/>
<comment type="caution">
    <text evidence="12">The sequence shown here is derived from an EMBL/GenBank/DDBJ whole genome shotgun (WGS) entry which is preliminary data.</text>
</comment>
<keyword evidence="5" id="KW-0597">Phosphoprotein</keyword>
<evidence type="ECO:0000256" key="1">
    <source>
        <dbReference type="ARBA" id="ARBA00004123"/>
    </source>
</evidence>
<keyword evidence="6" id="KW-0832">Ubl conjugation</keyword>
<keyword evidence="13" id="KW-1185">Reference proteome</keyword>
<evidence type="ECO:0000256" key="3">
    <source>
        <dbReference type="ARBA" id="ARBA00022490"/>
    </source>
</evidence>
<evidence type="ECO:0000313" key="12">
    <source>
        <dbReference type="EMBL" id="KAB2597037.1"/>
    </source>
</evidence>
<evidence type="ECO:0000256" key="6">
    <source>
        <dbReference type="ARBA" id="ARBA00022843"/>
    </source>
</evidence>
<accession>A0A5N5F234</accession>
<feature type="compositionally biased region" description="Low complexity" evidence="10">
    <location>
        <begin position="310"/>
        <end position="321"/>
    </location>
</feature>
<feature type="compositionally biased region" description="Basic residues" evidence="10">
    <location>
        <begin position="328"/>
        <end position="339"/>
    </location>
</feature>
<keyword evidence="12" id="KW-0131">Cell cycle</keyword>
<keyword evidence="7" id="KW-0805">Transcription regulation</keyword>
<evidence type="ECO:0000256" key="7">
    <source>
        <dbReference type="ARBA" id="ARBA00023015"/>
    </source>
</evidence>
<sequence length="339" mass="37866">MVVRRNRRGGDSEEGGGATVENGSAGVSGYEHFRDQKIRENKERLQKLGILDLAKKLKTEAAAPKRPYRPKTHNPLPNPGSPRRSSRVFCFWVFVRLKSVGPVDYVEKKKNESSKRKSVEIFIKEGSKPEIYTEEHEKLLGDCVESWELGVDGYGEDRKRIYDPVNGETCHQCRQKTLGHHTKCWKCDLVQGQFCGDCLYMRYGENVIEASENPGWTCPVCRGICNCSLCRQAKGWEPTGNLYRKVIKLGYKSVAHYLIQTRRSPTNSETTGEEVVAEGSTPSVEPSSHDESSGTGNDLDTSKHVDDNDVGNVDAVAAGDAVDGEAKKKLRRNTRLSKD</sequence>
<dbReference type="PANTHER" id="PTHR31169:SF33">
    <property type="entry name" value="CELL DIVISION CYCLE-ASSOCIATED 7-LIKE PROTEIN"/>
    <property type="match status" value="1"/>
</dbReference>
<feature type="region of interest" description="Disordered" evidence="10">
    <location>
        <begin position="61"/>
        <end position="84"/>
    </location>
</feature>
<dbReference type="Proteomes" id="UP000327157">
    <property type="component" value="Unassembled WGS sequence"/>
</dbReference>
<evidence type="ECO:0000313" key="13">
    <source>
        <dbReference type="Proteomes" id="UP000327157"/>
    </source>
</evidence>
<keyword evidence="3" id="KW-0963">Cytoplasm</keyword>
<comment type="subcellular location">
    <subcellularLocation>
        <location evidence="2">Cytoplasm</location>
    </subcellularLocation>
    <subcellularLocation>
        <location evidence="1">Nucleus</location>
    </subcellularLocation>
</comment>
<feature type="region of interest" description="Disordered" evidence="10">
    <location>
        <begin position="262"/>
        <end position="339"/>
    </location>
</feature>
<keyword evidence="9" id="KW-0539">Nucleus</keyword>
<feature type="region of interest" description="Disordered" evidence="10">
    <location>
        <begin position="1"/>
        <end position="35"/>
    </location>
</feature>
<organism evidence="12 13">
    <name type="scientific">Pyrus ussuriensis x Pyrus communis</name>
    <dbReference type="NCBI Taxonomy" id="2448454"/>
    <lineage>
        <taxon>Eukaryota</taxon>
        <taxon>Viridiplantae</taxon>
        <taxon>Streptophyta</taxon>
        <taxon>Embryophyta</taxon>
        <taxon>Tracheophyta</taxon>
        <taxon>Spermatophyta</taxon>
        <taxon>Magnoliopsida</taxon>
        <taxon>eudicotyledons</taxon>
        <taxon>Gunneridae</taxon>
        <taxon>Pentapetalae</taxon>
        <taxon>rosids</taxon>
        <taxon>fabids</taxon>
        <taxon>Rosales</taxon>
        <taxon>Rosaceae</taxon>
        <taxon>Amygdaloideae</taxon>
        <taxon>Maleae</taxon>
        <taxon>Pyrus</taxon>
    </lineage>
</organism>
<reference evidence="12 13" key="1">
    <citation type="submission" date="2019-09" db="EMBL/GenBank/DDBJ databases">
        <authorList>
            <person name="Ou C."/>
        </authorList>
    </citation>
    <scope>NUCLEOTIDE SEQUENCE [LARGE SCALE GENOMIC DNA]</scope>
    <source>
        <strain evidence="12">S2</strain>
        <tissue evidence="12">Leaf</tissue>
    </source>
</reference>
<evidence type="ECO:0000256" key="5">
    <source>
        <dbReference type="ARBA" id="ARBA00022553"/>
    </source>
</evidence>
<dbReference type="PANTHER" id="PTHR31169">
    <property type="entry name" value="OS05G0300700 PROTEIN"/>
    <property type="match status" value="1"/>
</dbReference>
<keyword evidence="4" id="KW-1017">Isopeptide bond</keyword>
<evidence type="ECO:0000256" key="4">
    <source>
        <dbReference type="ARBA" id="ARBA00022499"/>
    </source>
</evidence>
<evidence type="ECO:0000256" key="2">
    <source>
        <dbReference type="ARBA" id="ARBA00004496"/>
    </source>
</evidence>
<name>A0A5N5F234_9ROSA</name>
<feature type="domain" description="Zinc-finger" evidence="11">
    <location>
        <begin position="162"/>
        <end position="258"/>
    </location>
</feature>
<dbReference type="EMBL" id="SMOL01000775">
    <property type="protein sequence ID" value="KAB2597037.1"/>
    <property type="molecule type" value="Genomic_DNA"/>
</dbReference>
<dbReference type="GO" id="GO:0006355">
    <property type="term" value="P:regulation of DNA-templated transcription"/>
    <property type="evidence" value="ECO:0007669"/>
    <property type="project" value="InterPro"/>
</dbReference>
<evidence type="ECO:0000256" key="10">
    <source>
        <dbReference type="SAM" id="MobiDB-lite"/>
    </source>
</evidence>
<gene>
    <name evidence="12" type="ORF">D8674_040037</name>
</gene>
<dbReference type="InterPro" id="IPR040221">
    <property type="entry name" value="CDCA7/CDA7L"/>
</dbReference>
<keyword evidence="8" id="KW-0804">Transcription</keyword>
<reference evidence="12 13" key="2">
    <citation type="submission" date="2019-11" db="EMBL/GenBank/DDBJ databases">
        <title>A de novo genome assembly of a pear dwarfing rootstock.</title>
        <authorList>
            <person name="Wang F."/>
            <person name="Wang J."/>
            <person name="Li S."/>
            <person name="Zhang Y."/>
            <person name="Fang M."/>
            <person name="Ma L."/>
            <person name="Zhao Y."/>
            <person name="Jiang S."/>
        </authorList>
    </citation>
    <scope>NUCLEOTIDE SEQUENCE [LARGE SCALE GENOMIC DNA]</scope>
    <source>
        <strain evidence="12">S2</strain>
        <tissue evidence="12">Leaf</tissue>
    </source>
</reference>
<keyword evidence="12" id="KW-0132">Cell division</keyword>
<dbReference type="Pfam" id="PF10497">
    <property type="entry name" value="zf-4CXXC_R1"/>
    <property type="match status" value="1"/>
</dbReference>
<dbReference type="InterPro" id="IPR018866">
    <property type="entry name" value="Znf-4CXXC_R1"/>
</dbReference>